<keyword evidence="3" id="KW-1185">Reference proteome</keyword>
<evidence type="ECO:0000256" key="1">
    <source>
        <dbReference type="SAM" id="MobiDB-lite"/>
    </source>
</evidence>
<reference evidence="2" key="1">
    <citation type="journal article" date="2022" name="bioRxiv">
        <title>Sequencing and chromosome-scale assembly of the giantPleurodeles waltlgenome.</title>
        <authorList>
            <person name="Brown T."/>
            <person name="Elewa A."/>
            <person name="Iarovenko S."/>
            <person name="Subramanian E."/>
            <person name="Araus A.J."/>
            <person name="Petzold A."/>
            <person name="Susuki M."/>
            <person name="Suzuki K.-i.T."/>
            <person name="Hayashi T."/>
            <person name="Toyoda A."/>
            <person name="Oliveira C."/>
            <person name="Osipova E."/>
            <person name="Leigh N.D."/>
            <person name="Simon A."/>
            <person name="Yun M.H."/>
        </authorList>
    </citation>
    <scope>NUCLEOTIDE SEQUENCE</scope>
    <source>
        <strain evidence="2">20211129_DDA</strain>
        <tissue evidence="2">Liver</tissue>
    </source>
</reference>
<organism evidence="2 3">
    <name type="scientific">Pleurodeles waltl</name>
    <name type="common">Iberian ribbed newt</name>
    <dbReference type="NCBI Taxonomy" id="8319"/>
    <lineage>
        <taxon>Eukaryota</taxon>
        <taxon>Metazoa</taxon>
        <taxon>Chordata</taxon>
        <taxon>Craniata</taxon>
        <taxon>Vertebrata</taxon>
        <taxon>Euteleostomi</taxon>
        <taxon>Amphibia</taxon>
        <taxon>Batrachia</taxon>
        <taxon>Caudata</taxon>
        <taxon>Salamandroidea</taxon>
        <taxon>Salamandridae</taxon>
        <taxon>Pleurodelinae</taxon>
        <taxon>Pleurodeles</taxon>
    </lineage>
</organism>
<sequence length="98" mass="10239">MPLPAPGKTRGLKIRLTDLVAQGRTGALCQARAGEDQSKRAPDSVPGAMSAEASAPGARAGTCFWCITAAARPEEERGAVSQQRQSDHEDTSQAAEPH</sequence>
<dbReference type="AlphaFoldDB" id="A0AAV7SR26"/>
<gene>
    <name evidence="2" type="ORF">NDU88_006927</name>
</gene>
<dbReference type="Proteomes" id="UP001066276">
    <property type="component" value="Chromosome 4_2"/>
</dbReference>
<dbReference type="EMBL" id="JANPWB010000008">
    <property type="protein sequence ID" value="KAJ1166527.1"/>
    <property type="molecule type" value="Genomic_DNA"/>
</dbReference>
<protein>
    <submittedName>
        <fullName evidence="2">Uncharacterized protein</fullName>
    </submittedName>
</protein>
<feature type="region of interest" description="Disordered" evidence="1">
    <location>
        <begin position="74"/>
        <end position="98"/>
    </location>
</feature>
<name>A0AAV7SR26_PLEWA</name>
<feature type="compositionally biased region" description="Basic and acidic residues" evidence="1">
    <location>
        <begin position="33"/>
        <end position="42"/>
    </location>
</feature>
<feature type="region of interest" description="Disordered" evidence="1">
    <location>
        <begin position="31"/>
        <end position="54"/>
    </location>
</feature>
<feature type="compositionally biased region" description="Basic and acidic residues" evidence="1">
    <location>
        <begin position="85"/>
        <end position="98"/>
    </location>
</feature>
<comment type="caution">
    <text evidence="2">The sequence shown here is derived from an EMBL/GenBank/DDBJ whole genome shotgun (WGS) entry which is preliminary data.</text>
</comment>
<evidence type="ECO:0000313" key="3">
    <source>
        <dbReference type="Proteomes" id="UP001066276"/>
    </source>
</evidence>
<accession>A0AAV7SR26</accession>
<evidence type="ECO:0000313" key="2">
    <source>
        <dbReference type="EMBL" id="KAJ1166527.1"/>
    </source>
</evidence>
<proteinExistence type="predicted"/>